<comment type="caution">
    <text evidence="2">The sequence shown here is derived from an EMBL/GenBank/DDBJ whole genome shotgun (WGS) entry which is preliminary data.</text>
</comment>
<gene>
    <name evidence="2" type="ORF">FBEOM_11897</name>
</gene>
<evidence type="ECO:0000256" key="1">
    <source>
        <dbReference type="SAM" id="SignalP"/>
    </source>
</evidence>
<dbReference type="AlphaFoldDB" id="A0A9P5DSZ9"/>
<reference evidence="2" key="1">
    <citation type="journal article" date="2017" name="Mycologia">
        <title>Fusarium algeriense, sp. nov., a novel toxigenic crown rot pathogen of durum wheat from Algeria is nested in the Fusarium burgessii species complex.</title>
        <authorList>
            <person name="Laraba I."/>
            <person name="Keddad A."/>
            <person name="Boureghda H."/>
            <person name="Abdallah N."/>
            <person name="Vaughan M.M."/>
            <person name="Proctor R.H."/>
            <person name="Busman M."/>
            <person name="O'Donnell K."/>
        </authorList>
    </citation>
    <scope>NUCLEOTIDE SEQUENCE</scope>
    <source>
        <strain evidence="2">NRRL 25174</strain>
    </source>
</reference>
<keyword evidence="3" id="KW-1185">Reference proteome</keyword>
<feature type="chain" id="PRO_5040369937" evidence="1">
    <location>
        <begin position="20"/>
        <end position="164"/>
    </location>
</feature>
<evidence type="ECO:0000313" key="2">
    <source>
        <dbReference type="EMBL" id="KAF4334270.1"/>
    </source>
</evidence>
<protein>
    <submittedName>
        <fullName evidence="2">Uncharacterized protein</fullName>
    </submittedName>
</protein>
<dbReference type="OrthoDB" id="4941480at2759"/>
<keyword evidence="1" id="KW-0732">Signal</keyword>
<proteinExistence type="predicted"/>
<reference evidence="2" key="2">
    <citation type="submission" date="2020-02" db="EMBL/GenBank/DDBJ databases">
        <title>Identification and distribution of gene clusters putatively required for synthesis of sphingolipid metabolism inhibitors in phylogenetically diverse species of the filamentous fungus Fusarium.</title>
        <authorList>
            <person name="Kim H.-S."/>
            <person name="Busman M."/>
            <person name="Brown D.W."/>
            <person name="Divon H."/>
            <person name="Uhlig S."/>
            <person name="Proctor R.H."/>
        </authorList>
    </citation>
    <scope>NUCLEOTIDE SEQUENCE</scope>
    <source>
        <strain evidence="2">NRRL 25174</strain>
    </source>
</reference>
<organism evidence="2 3">
    <name type="scientific">Fusarium beomiforme</name>
    <dbReference type="NCBI Taxonomy" id="44412"/>
    <lineage>
        <taxon>Eukaryota</taxon>
        <taxon>Fungi</taxon>
        <taxon>Dikarya</taxon>
        <taxon>Ascomycota</taxon>
        <taxon>Pezizomycotina</taxon>
        <taxon>Sordariomycetes</taxon>
        <taxon>Hypocreomycetidae</taxon>
        <taxon>Hypocreales</taxon>
        <taxon>Nectriaceae</taxon>
        <taxon>Fusarium</taxon>
        <taxon>Fusarium burgessii species complex</taxon>
    </lineage>
</organism>
<accession>A0A9P5DSZ9</accession>
<dbReference type="EMBL" id="PVQB02000709">
    <property type="protein sequence ID" value="KAF4334270.1"/>
    <property type="molecule type" value="Genomic_DNA"/>
</dbReference>
<dbReference type="Proteomes" id="UP000730481">
    <property type="component" value="Unassembled WGS sequence"/>
</dbReference>
<sequence>MMLPLKSLIVLAILSVAEAIPRPDEEAILGHNAQHLRDMANDGIATDMLGPQTDYRTMPPGTYTETISTGLVRIIVVNEPTPTTANPAKCPAECDCTRIKDKNSDEYAQCVTNAACRPCRDPSLTSSSTTIKPKATCPAECDCTKIKDVESQEYMPLTIITRRY</sequence>
<evidence type="ECO:0000313" key="3">
    <source>
        <dbReference type="Proteomes" id="UP000730481"/>
    </source>
</evidence>
<feature type="signal peptide" evidence="1">
    <location>
        <begin position="1"/>
        <end position="19"/>
    </location>
</feature>
<name>A0A9P5DSZ9_9HYPO</name>